<gene>
    <name evidence="1" type="ORF">BV898_19881</name>
</gene>
<dbReference type="AlphaFoldDB" id="A0A9X6NK11"/>
<comment type="caution">
    <text evidence="1">The sequence shown here is derived from an EMBL/GenBank/DDBJ whole genome shotgun (WGS) entry which is preliminary data.</text>
</comment>
<protein>
    <submittedName>
        <fullName evidence="1">Uncharacterized protein</fullName>
    </submittedName>
</protein>
<keyword evidence="2" id="KW-1185">Reference proteome</keyword>
<reference evidence="2" key="1">
    <citation type="submission" date="2017-01" db="EMBL/GenBank/DDBJ databases">
        <title>Comparative genomics of anhydrobiosis in the tardigrade Hypsibius dujardini.</title>
        <authorList>
            <person name="Yoshida Y."/>
            <person name="Koutsovoulos G."/>
            <person name="Laetsch D."/>
            <person name="Stevens L."/>
            <person name="Kumar S."/>
            <person name="Horikawa D."/>
            <person name="Ishino K."/>
            <person name="Komine S."/>
            <person name="Tomita M."/>
            <person name="Blaxter M."/>
            <person name="Arakawa K."/>
        </authorList>
    </citation>
    <scope>NUCLEOTIDE SEQUENCE [LARGE SCALE GENOMIC DNA]</scope>
    <source>
        <strain evidence="2">Z151</strain>
    </source>
</reference>
<accession>A0A9X6NK11</accession>
<dbReference type="Proteomes" id="UP000192578">
    <property type="component" value="Unassembled WGS sequence"/>
</dbReference>
<evidence type="ECO:0000313" key="2">
    <source>
        <dbReference type="Proteomes" id="UP000192578"/>
    </source>
</evidence>
<evidence type="ECO:0000313" key="1">
    <source>
        <dbReference type="EMBL" id="OWA55495.1"/>
    </source>
</evidence>
<name>A0A9X6NK11_HYPEX</name>
<dbReference type="EMBL" id="MTYJ01000861">
    <property type="protein sequence ID" value="OWA55495.1"/>
    <property type="molecule type" value="Genomic_DNA"/>
</dbReference>
<proteinExistence type="predicted"/>
<organism evidence="1 2">
    <name type="scientific">Hypsibius exemplaris</name>
    <name type="common">Freshwater tardigrade</name>
    <dbReference type="NCBI Taxonomy" id="2072580"/>
    <lineage>
        <taxon>Eukaryota</taxon>
        <taxon>Metazoa</taxon>
        <taxon>Ecdysozoa</taxon>
        <taxon>Tardigrada</taxon>
        <taxon>Eutardigrada</taxon>
        <taxon>Parachela</taxon>
        <taxon>Hypsibioidea</taxon>
        <taxon>Hypsibiidae</taxon>
        <taxon>Hypsibius</taxon>
    </lineage>
</organism>
<sequence>MGNGAQLDNSFFKSVVWYRGRTRQRSHQHRPGQRTGSKPVFSPSKLRCPLAIFEMYFHRVYNAEKDSELDFTNSVNDDRLFYVLQRFWPASHHFMQLCMLTWIFQHEIQGCGATPRTL</sequence>